<name>A0A6V1R5C5_HETAK</name>
<dbReference type="PANTHER" id="PTHR10293:SF16">
    <property type="entry name" value="GLUTAREDOXIN-RELATED PROTEIN 5, MITOCHONDRIAL"/>
    <property type="match status" value="1"/>
</dbReference>
<evidence type="ECO:0000256" key="3">
    <source>
        <dbReference type="ARBA" id="ARBA00023004"/>
    </source>
</evidence>
<dbReference type="NCBIfam" id="TIGR00365">
    <property type="entry name" value="Grx4 family monothiol glutaredoxin"/>
    <property type="match status" value="1"/>
</dbReference>
<dbReference type="PANTHER" id="PTHR10293">
    <property type="entry name" value="GLUTAREDOXIN FAMILY MEMBER"/>
    <property type="match status" value="1"/>
</dbReference>
<dbReference type="GO" id="GO:0051537">
    <property type="term" value="F:2 iron, 2 sulfur cluster binding"/>
    <property type="evidence" value="ECO:0007669"/>
    <property type="project" value="UniProtKB-KW"/>
</dbReference>
<dbReference type="FunFam" id="3.40.30.10:FF:000005">
    <property type="entry name" value="Glutaredoxin 5"/>
    <property type="match status" value="1"/>
</dbReference>
<keyword evidence="5" id="KW-0676">Redox-active center</keyword>
<dbReference type="Pfam" id="PF00462">
    <property type="entry name" value="Glutaredoxin"/>
    <property type="match status" value="1"/>
</dbReference>
<sequence>MNALYLGVLLFCLALQSASGFSLNAGGKSSALAPKNFALRQASDDNADSSIAAEMEKIQAQAKGRIENMVNDNKVMLFMKGTKIFPQCGFSNTAVQILRSLDVEFQTFDVLSDPDIRQGIKDFSNWPTIPQLYVDKEFVGGCDIMIELFENGELKKMFEE</sequence>
<organism evidence="8">
    <name type="scientific">Heterosigma akashiwo</name>
    <name type="common">Chromophytic alga</name>
    <name type="synonym">Heterosigma carterae</name>
    <dbReference type="NCBI Taxonomy" id="2829"/>
    <lineage>
        <taxon>Eukaryota</taxon>
        <taxon>Sar</taxon>
        <taxon>Stramenopiles</taxon>
        <taxon>Ochrophyta</taxon>
        <taxon>Raphidophyceae</taxon>
        <taxon>Chattonellales</taxon>
        <taxon>Chattonellaceae</taxon>
        <taxon>Heterosigma</taxon>
    </lineage>
</organism>
<keyword evidence="4" id="KW-0411">Iron-sulfur</keyword>
<evidence type="ECO:0000256" key="1">
    <source>
        <dbReference type="ARBA" id="ARBA00022714"/>
    </source>
</evidence>
<proteinExistence type="predicted"/>
<dbReference type="InterPro" id="IPR004480">
    <property type="entry name" value="Monothiol_GRX-rel"/>
</dbReference>
<keyword evidence="6" id="KW-0732">Signal</keyword>
<feature type="domain" description="Glutaredoxin" evidence="7">
    <location>
        <begin position="75"/>
        <end position="139"/>
    </location>
</feature>
<keyword evidence="1" id="KW-0001">2Fe-2S</keyword>
<dbReference type="InterPro" id="IPR002109">
    <property type="entry name" value="Glutaredoxin"/>
</dbReference>
<evidence type="ECO:0000256" key="2">
    <source>
        <dbReference type="ARBA" id="ARBA00022723"/>
    </source>
</evidence>
<reference evidence="8" key="1">
    <citation type="submission" date="2021-01" db="EMBL/GenBank/DDBJ databases">
        <authorList>
            <person name="Corre E."/>
            <person name="Pelletier E."/>
            <person name="Niang G."/>
            <person name="Scheremetjew M."/>
            <person name="Finn R."/>
            <person name="Kale V."/>
            <person name="Holt S."/>
            <person name="Cochrane G."/>
            <person name="Meng A."/>
            <person name="Brown T."/>
            <person name="Cohen L."/>
        </authorList>
    </citation>
    <scope>NUCLEOTIDE SEQUENCE</scope>
    <source>
        <strain evidence="8">CCMP3107</strain>
    </source>
</reference>
<dbReference type="SUPFAM" id="SSF52833">
    <property type="entry name" value="Thioredoxin-like"/>
    <property type="match status" value="1"/>
</dbReference>
<evidence type="ECO:0000259" key="7">
    <source>
        <dbReference type="Pfam" id="PF00462"/>
    </source>
</evidence>
<accession>A0A6V1R5C5</accession>
<protein>
    <recommendedName>
        <fullName evidence="7">Glutaredoxin domain-containing protein</fullName>
    </recommendedName>
</protein>
<dbReference type="AlphaFoldDB" id="A0A6V1R5C5"/>
<feature type="signal peptide" evidence="6">
    <location>
        <begin position="1"/>
        <end position="20"/>
    </location>
</feature>
<evidence type="ECO:0000256" key="4">
    <source>
        <dbReference type="ARBA" id="ARBA00023014"/>
    </source>
</evidence>
<dbReference type="EMBL" id="HBIU01027358">
    <property type="protein sequence ID" value="CAE0633896.1"/>
    <property type="molecule type" value="Transcribed_RNA"/>
</dbReference>
<evidence type="ECO:0000256" key="5">
    <source>
        <dbReference type="ARBA" id="ARBA00023284"/>
    </source>
</evidence>
<feature type="chain" id="PRO_5030160800" description="Glutaredoxin domain-containing protein" evidence="6">
    <location>
        <begin position="21"/>
        <end position="160"/>
    </location>
</feature>
<dbReference type="GO" id="GO:0046872">
    <property type="term" value="F:metal ion binding"/>
    <property type="evidence" value="ECO:0007669"/>
    <property type="project" value="UniProtKB-KW"/>
</dbReference>
<evidence type="ECO:0000313" key="8">
    <source>
        <dbReference type="EMBL" id="CAE0633896.1"/>
    </source>
</evidence>
<keyword evidence="2" id="KW-0479">Metal-binding</keyword>
<dbReference type="InterPro" id="IPR036249">
    <property type="entry name" value="Thioredoxin-like_sf"/>
</dbReference>
<dbReference type="Gene3D" id="3.40.30.10">
    <property type="entry name" value="Glutaredoxin"/>
    <property type="match status" value="1"/>
</dbReference>
<dbReference type="InterPro" id="IPR033658">
    <property type="entry name" value="GRX_PICOT-like"/>
</dbReference>
<gene>
    <name evidence="8" type="ORF">HAKA00212_LOCUS12609</name>
</gene>
<dbReference type="GO" id="GO:0005759">
    <property type="term" value="C:mitochondrial matrix"/>
    <property type="evidence" value="ECO:0007669"/>
    <property type="project" value="TreeGrafter"/>
</dbReference>
<keyword evidence="3" id="KW-0408">Iron</keyword>
<evidence type="ECO:0000256" key="6">
    <source>
        <dbReference type="SAM" id="SignalP"/>
    </source>
</evidence>
<dbReference type="PROSITE" id="PS51354">
    <property type="entry name" value="GLUTAREDOXIN_2"/>
    <property type="match status" value="1"/>
</dbReference>
<dbReference type="CDD" id="cd03028">
    <property type="entry name" value="GRX_PICOT_like"/>
    <property type="match status" value="1"/>
</dbReference>